<dbReference type="PANTHER" id="PTHR33490:SF6">
    <property type="entry name" value="SLL1049 PROTEIN"/>
    <property type="match status" value="1"/>
</dbReference>
<accession>A0A9D2QED6</accession>
<name>A0A9D2QED6_9CORY</name>
<dbReference type="Pfam" id="PF08379">
    <property type="entry name" value="Bact_transglu_N"/>
    <property type="match status" value="1"/>
</dbReference>
<dbReference type="InterPro" id="IPR013589">
    <property type="entry name" value="Bac_transglu_N"/>
</dbReference>
<feature type="domain" description="Transglutaminase-like" evidence="1">
    <location>
        <begin position="172"/>
        <end position="243"/>
    </location>
</feature>
<comment type="caution">
    <text evidence="2">The sequence shown here is derived from an EMBL/GenBank/DDBJ whole genome shotgun (WGS) entry which is preliminary data.</text>
</comment>
<dbReference type="SUPFAM" id="SSF54001">
    <property type="entry name" value="Cysteine proteinases"/>
    <property type="match status" value="1"/>
</dbReference>
<dbReference type="Gene3D" id="3.10.620.30">
    <property type="match status" value="1"/>
</dbReference>
<gene>
    <name evidence="2" type="ORF">H9751_05160</name>
</gene>
<dbReference type="InterPro" id="IPR038765">
    <property type="entry name" value="Papain-like_cys_pep_sf"/>
</dbReference>
<reference evidence="2" key="2">
    <citation type="submission" date="2021-04" db="EMBL/GenBank/DDBJ databases">
        <authorList>
            <person name="Gilroy R."/>
        </authorList>
    </citation>
    <scope>NUCLEOTIDE SEQUENCE</scope>
    <source>
        <strain evidence="2">ChiHjej13B12-4958</strain>
    </source>
</reference>
<dbReference type="InterPro" id="IPR002931">
    <property type="entry name" value="Transglutaminase-like"/>
</dbReference>
<dbReference type="Pfam" id="PF01841">
    <property type="entry name" value="Transglut_core"/>
    <property type="match status" value="1"/>
</dbReference>
<evidence type="ECO:0000313" key="2">
    <source>
        <dbReference type="EMBL" id="HJC84921.1"/>
    </source>
</evidence>
<dbReference type="AlphaFoldDB" id="A0A9D2QED6"/>
<organism evidence="2 3">
    <name type="scientific">Candidatus Corynebacterium faecigallinarum</name>
    <dbReference type="NCBI Taxonomy" id="2838528"/>
    <lineage>
        <taxon>Bacteria</taxon>
        <taxon>Bacillati</taxon>
        <taxon>Actinomycetota</taxon>
        <taxon>Actinomycetes</taxon>
        <taxon>Mycobacteriales</taxon>
        <taxon>Corynebacteriaceae</taxon>
        <taxon>Corynebacterium</taxon>
    </lineage>
</organism>
<evidence type="ECO:0000259" key="1">
    <source>
        <dbReference type="SMART" id="SM00460"/>
    </source>
</evidence>
<evidence type="ECO:0000313" key="3">
    <source>
        <dbReference type="Proteomes" id="UP000823858"/>
    </source>
</evidence>
<protein>
    <submittedName>
        <fullName evidence="2">Transglutaminase family protein</fullName>
    </submittedName>
</protein>
<dbReference type="PANTHER" id="PTHR33490">
    <property type="entry name" value="BLR5614 PROTEIN-RELATED"/>
    <property type="match status" value="1"/>
</dbReference>
<reference evidence="2" key="1">
    <citation type="journal article" date="2021" name="PeerJ">
        <title>Extensive microbial diversity within the chicken gut microbiome revealed by metagenomics and culture.</title>
        <authorList>
            <person name="Gilroy R."/>
            <person name="Ravi A."/>
            <person name="Getino M."/>
            <person name="Pursley I."/>
            <person name="Horton D.L."/>
            <person name="Alikhan N.F."/>
            <person name="Baker D."/>
            <person name="Gharbi K."/>
            <person name="Hall N."/>
            <person name="Watson M."/>
            <person name="Adriaenssens E.M."/>
            <person name="Foster-Nyarko E."/>
            <person name="Jarju S."/>
            <person name="Secka A."/>
            <person name="Antonio M."/>
            <person name="Oren A."/>
            <person name="Chaudhuri R.R."/>
            <person name="La Ragione R."/>
            <person name="Hildebrand F."/>
            <person name="Pallen M.J."/>
        </authorList>
    </citation>
    <scope>NUCLEOTIDE SEQUENCE</scope>
    <source>
        <strain evidence="2">ChiHjej13B12-4958</strain>
    </source>
</reference>
<dbReference type="Proteomes" id="UP000823858">
    <property type="component" value="Unassembled WGS sequence"/>
</dbReference>
<sequence>MTSTLKIEHITGFDYSDSVTDSFNEIRMSPLYTPQQLIRERSVTITPRPWSNSFIDYWGTQVTAFELHEPHSELKVTVTTTLDVDAVPTERTGLTVADAARFCDRWNEFLGSSKAVDPGEDMAGRVEQILAEVGADTPGSVDEVALKIGRLIHSEMTYESGSTDVTVGAEEAWDNKKGVCQDFSHLMVGALRHIGIPARYVSGYVLPNRDAPLGEPVTGESHAWVQWFNDGPNQGWYSFDPTNNTVPGELHVMVGQGREYSDVVPLRGMFTGQASSEMFVSVTMTRLK</sequence>
<dbReference type="EMBL" id="DWVP01000013">
    <property type="protein sequence ID" value="HJC84921.1"/>
    <property type="molecule type" value="Genomic_DNA"/>
</dbReference>
<proteinExistence type="predicted"/>
<dbReference type="SMART" id="SM00460">
    <property type="entry name" value="TGc"/>
    <property type="match status" value="1"/>
</dbReference>